<accession>A0A7C3ZI56</accession>
<sequence>MKYFFLTEGWKVGRVWGVQGEWNSLAWRREPEIERLKVSISETDEILWLYRVEDAVIMVEVKPEATVVGAKNIGQVMLKRLMSAEQVIDRLGASEAVCQISRGTLQG</sequence>
<proteinExistence type="predicted"/>
<organism evidence="1">
    <name type="scientific">Planktothricoides sp. SpSt-374</name>
    <dbReference type="NCBI Taxonomy" id="2282167"/>
    <lineage>
        <taxon>Bacteria</taxon>
        <taxon>Bacillati</taxon>
        <taxon>Cyanobacteriota</taxon>
        <taxon>Cyanophyceae</taxon>
        <taxon>Oscillatoriophycideae</taxon>
        <taxon>Oscillatoriales</taxon>
        <taxon>Oscillatoriaceae</taxon>
        <taxon>Planktothricoides</taxon>
    </lineage>
</organism>
<comment type="caution">
    <text evidence="1">The sequence shown here is derived from an EMBL/GenBank/DDBJ whole genome shotgun (WGS) entry which is preliminary data.</text>
</comment>
<evidence type="ECO:0000313" key="1">
    <source>
        <dbReference type="EMBL" id="HGG01800.1"/>
    </source>
</evidence>
<name>A0A7C3ZI56_9CYAN</name>
<protein>
    <submittedName>
        <fullName evidence="1">Uncharacterized protein</fullName>
    </submittedName>
</protein>
<gene>
    <name evidence="1" type="ORF">ENR15_14410</name>
</gene>
<reference evidence="1" key="1">
    <citation type="journal article" date="2020" name="mSystems">
        <title>Genome- and Community-Level Interaction Insights into Carbon Utilization and Element Cycling Functions of Hydrothermarchaeota in Hydrothermal Sediment.</title>
        <authorList>
            <person name="Zhou Z."/>
            <person name="Liu Y."/>
            <person name="Xu W."/>
            <person name="Pan J."/>
            <person name="Luo Z.H."/>
            <person name="Li M."/>
        </authorList>
    </citation>
    <scope>NUCLEOTIDE SEQUENCE [LARGE SCALE GENOMIC DNA]</scope>
    <source>
        <strain evidence="1">SpSt-374</strain>
    </source>
</reference>
<dbReference type="AlphaFoldDB" id="A0A7C3ZI56"/>
<dbReference type="EMBL" id="DSPX01000144">
    <property type="protein sequence ID" value="HGG01800.1"/>
    <property type="molecule type" value="Genomic_DNA"/>
</dbReference>